<dbReference type="Pfam" id="PF13581">
    <property type="entry name" value="HATPase_c_2"/>
    <property type="match status" value="1"/>
</dbReference>
<evidence type="ECO:0000256" key="2">
    <source>
        <dbReference type="SAM" id="MobiDB-lite"/>
    </source>
</evidence>
<keyword evidence="1" id="KW-0808">Transferase</keyword>
<dbReference type="CDD" id="cd16936">
    <property type="entry name" value="HATPase_RsbW-like"/>
    <property type="match status" value="1"/>
</dbReference>
<evidence type="ECO:0000256" key="1">
    <source>
        <dbReference type="ARBA" id="ARBA00022527"/>
    </source>
</evidence>
<dbReference type="InterPro" id="IPR036890">
    <property type="entry name" value="HATPase_C_sf"/>
</dbReference>
<dbReference type="SUPFAM" id="SSF55874">
    <property type="entry name" value="ATPase domain of HSP90 chaperone/DNA topoisomerase II/histidine kinase"/>
    <property type="match status" value="1"/>
</dbReference>
<dbReference type="EMBL" id="BSTK01000005">
    <property type="protein sequence ID" value="GLY86322.1"/>
    <property type="molecule type" value="Genomic_DNA"/>
</dbReference>
<evidence type="ECO:0000313" key="4">
    <source>
        <dbReference type="EMBL" id="GLY86322.1"/>
    </source>
</evidence>
<dbReference type="PANTHER" id="PTHR35526">
    <property type="entry name" value="ANTI-SIGMA-F FACTOR RSBW-RELATED"/>
    <property type="match status" value="1"/>
</dbReference>
<feature type="domain" description="Histidine kinase/HSP90-like ATPase" evidence="3">
    <location>
        <begin position="48"/>
        <end position="156"/>
    </location>
</feature>
<dbReference type="Gene3D" id="3.30.565.10">
    <property type="entry name" value="Histidine kinase-like ATPase, C-terminal domain"/>
    <property type="match status" value="1"/>
</dbReference>
<keyword evidence="1" id="KW-0723">Serine/threonine-protein kinase</keyword>
<dbReference type="Proteomes" id="UP001165074">
    <property type="component" value="Unassembled WGS sequence"/>
</dbReference>
<sequence>MRETPFGHPRERDIGETDPGGGIDAGTGRPGIPAGAGGPVLGAITLARRPEEVATARRFVAKILGDRPETATALLLTSEAVTNAVIHTTGPAVTVAVAETAAGLRVEVGDGGAGTVPTLHERGDLPADGELREGGRGVLLIRRLAARSGFRADESGLTYWFEL</sequence>
<feature type="compositionally biased region" description="Gly residues" evidence="2">
    <location>
        <begin position="18"/>
        <end position="36"/>
    </location>
</feature>
<dbReference type="RefSeq" id="WP_285574149.1">
    <property type="nucleotide sequence ID" value="NZ_BSTK01000005.1"/>
</dbReference>
<dbReference type="InterPro" id="IPR050267">
    <property type="entry name" value="Anti-sigma-factor_SerPK"/>
</dbReference>
<protein>
    <recommendedName>
        <fullName evidence="3">Histidine kinase/HSP90-like ATPase domain-containing protein</fullName>
    </recommendedName>
</protein>
<feature type="compositionally biased region" description="Basic and acidic residues" evidence="2">
    <location>
        <begin position="1"/>
        <end position="15"/>
    </location>
</feature>
<evidence type="ECO:0000259" key="3">
    <source>
        <dbReference type="Pfam" id="PF13581"/>
    </source>
</evidence>
<evidence type="ECO:0000313" key="5">
    <source>
        <dbReference type="Proteomes" id="UP001165074"/>
    </source>
</evidence>
<dbReference type="PANTHER" id="PTHR35526:SF3">
    <property type="entry name" value="ANTI-SIGMA-F FACTOR RSBW"/>
    <property type="match status" value="1"/>
</dbReference>
<keyword evidence="1" id="KW-0418">Kinase</keyword>
<dbReference type="AlphaFoldDB" id="A0A9W6S5Y3"/>
<keyword evidence="5" id="KW-1185">Reference proteome</keyword>
<accession>A0A9W6S5Y3</accession>
<dbReference type="GO" id="GO:0004674">
    <property type="term" value="F:protein serine/threonine kinase activity"/>
    <property type="evidence" value="ECO:0007669"/>
    <property type="project" value="UniProtKB-KW"/>
</dbReference>
<name>A0A9W6S5Y3_9ACTN</name>
<reference evidence="4" key="1">
    <citation type="submission" date="2023-03" db="EMBL/GenBank/DDBJ databases">
        <title>Actinoallomurus iriomotensis NBRC 103684.</title>
        <authorList>
            <person name="Ichikawa N."/>
            <person name="Sato H."/>
            <person name="Tonouchi N."/>
        </authorList>
    </citation>
    <scope>NUCLEOTIDE SEQUENCE</scope>
    <source>
        <strain evidence="4">NBRC 103684</strain>
    </source>
</reference>
<gene>
    <name evidence="4" type="ORF">Airi02_042510</name>
</gene>
<proteinExistence type="predicted"/>
<comment type="caution">
    <text evidence="4">The sequence shown here is derived from an EMBL/GenBank/DDBJ whole genome shotgun (WGS) entry which is preliminary data.</text>
</comment>
<organism evidence="4 5">
    <name type="scientific">Actinoallomurus iriomotensis</name>
    <dbReference type="NCBI Taxonomy" id="478107"/>
    <lineage>
        <taxon>Bacteria</taxon>
        <taxon>Bacillati</taxon>
        <taxon>Actinomycetota</taxon>
        <taxon>Actinomycetes</taxon>
        <taxon>Streptosporangiales</taxon>
        <taxon>Thermomonosporaceae</taxon>
        <taxon>Actinoallomurus</taxon>
    </lineage>
</organism>
<feature type="region of interest" description="Disordered" evidence="2">
    <location>
        <begin position="1"/>
        <end position="36"/>
    </location>
</feature>
<dbReference type="InterPro" id="IPR003594">
    <property type="entry name" value="HATPase_dom"/>
</dbReference>